<dbReference type="Pfam" id="PF04976">
    <property type="entry name" value="DmsC"/>
    <property type="match status" value="1"/>
</dbReference>
<feature type="transmembrane region" description="Helical" evidence="1">
    <location>
        <begin position="178"/>
        <end position="200"/>
    </location>
</feature>
<dbReference type="PANTHER" id="PTHR38095">
    <property type="entry name" value="ANAEROBIC DIMETHYL SULFOXIDE REDUCTASE CHAIN YNFH"/>
    <property type="match status" value="1"/>
</dbReference>
<accession>K8X3G7</accession>
<dbReference type="Proteomes" id="UP000009336">
    <property type="component" value="Unassembled WGS sequence"/>
</dbReference>
<dbReference type="RefSeq" id="WP_008911221.1">
    <property type="nucleotide sequence ID" value="NZ_KB233222.1"/>
</dbReference>
<gene>
    <name evidence="2" type="ORF">OOA_05946</name>
</gene>
<reference evidence="2 3" key="1">
    <citation type="journal article" date="2012" name="BMC Genomics">
        <title>Comparative genomics of bacteria in the genus Providencia isolated from wild Drosophila melanogaster.</title>
        <authorList>
            <person name="Galac M.R."/>
            <person name="Lazzaro B.P."/>
        </authorList>
    </citation>
    <scope>NUCLEOTIDE SEQUENCE [LARGE SCALE GENOMIC DNA]</scope>
    <source>
        <strain evidence="2 3">DSM 19968</strain>
    </source>
</reference>
<feature type="transmembrane region" description="Helical" evidence="1">
    <location>
        <begin position="146"/>
        <end position="166"/>
    </location>
</feature>
<dbReference type="AlphaFoldDB" id="K8X3G7"/>
<keyword evidence="1" id="KW-0472">Membrane</keyword>
<dbReference type="EMBL" id="AKKL01000016">
    <property type="protein sequence ID" value="EKT62995.1"/>
    <property type="molecule type" value="Genomic_DNA"/>
</dbReference>
<dbReference type="HOGENOM" id="CLU_064909_1_0_6"/>
<proteinExistence type="predicted"/>
<dbReference type="PANTHER" id="PTHR38095:SF2">
    <property type="entry name" value="ANAEROBIC DIMETHYL SULFOXIDE REDUCTASE CHAIN C"/>
    <property type="match status" value="1"/>
</dbReference>
<dbReference type="STRING" id="1141662.OOA_05946"/>
<keyword evidence="1" id="KW-1133">Transmembrane helix</keyword>
<sequence>MGEWPLVTFTLLVQSSVGIVILTALYFCWFEHEVGNQRATLVMKPALLTAAILGCLGLLSSTLHMGYPLNAFHALRHISSSWLSREIVFAALYLGALCLYTLFVLIKGHMNRTVLALIGILGLIDIFCMASLYFSSSMQTWMHSNTYFMFFGSVFAAGAAITLAVTAMKAKVIASPTLAYKLVASALVIIFLAIAIRLVVQPFYVEWLSDVLMTNNAITFPQTPISAYNEIFALRVIAWLISIAGILVLGYSMWKKRVAMLTAGMPLVLAGCAMIFIGEVLNRFAFFIVK</sequence>
<dbReference type="OrthoDB" id="7058271at2"/>
<dbReference type="GO" id="GO:0009390">
    <property type="term" value="C:dimethyl sulfoxide reductase complex"/>
    <property type="evidence" value="ECO:0007669"/>
    <property type="project" value="TreeGrafter"/>
</dbReference>
<evidence type="ECO:0000313" key="2">
    <source>
        <dbReference type="EMBL" id="EKT62995.1"/>
    </source>
</evidence>
<organism evidence="2 3">
    <name type="scientific">Providencia burhodogranariea DSM 19968</name>
    <dbReference type="NCBI Taxonomy" id="1141662"/>
    <lineage>
        <taxon>Bacteria</taxon>
        <taxon>Pseudomonadati</taxon>
        <taxon>Pseudomonadota</taxon>
        <taxon>Gammaproteobacteria</taxon>
        <taxon>Enterobacterales</taxon>
        <taxon>Morganellaceae</taxon>
        <taxon>Providencia</taxon>
    </lineage>
</organism>
<dbReference type="eggNOG" id="COG3302">
    <property type="taxonomic scope" value="Bacteria"/>
</dbReference>
<name>K8X3G7_9GAMM</name>
<evidence type="ECO:0000256" key="1">
    <source>
        <dbReference type="SAM" id="Phobius"/>
    </source>
</evidence>
<feature type="transmembrane region" description="Helical" evidence="1">
    <location>
        <begin position="113"/>
        <end position="134"/>
    </location>
</feature>
<feature type="transmembrane region" description="Helical" evidence="1">
    <location>
        <begin position="41"/>
        <end position="67"/>
    </location>
</feature>
<keyword evidence="3" id="KW-1185">Reference proteome</keyword>
<feature type="transmembrane region" description="Helical" evidence="1">
    <location>
        <begin position="87"/>
        <end position="106"/>
    </location>
</feature>
<feature type="transmembrane region" description="Helical" evidence="1">
    <location>
        <begin position="6"/>
        <end position="29"/>
    </location>
</feature>
<dbReference type="GO" id="GO:0005886">
    <property type="term" value="C:plasma membrane"/>
    <property type="evidence" value="ECO:0007669"/>
    <property type="project" value="TreeGrafter"/>
</dbReference>
<comment type="caution">
    <text evidence="2">The sequence shown here is derived from an EMBL/GenBank/DDBJ whole genome shotgun (WGS) entry which is preliminary data.</text>
</comment>
<dbReference type="InterPro" id="IPR007059">
    <property type="entry name" value="DmsC"/>
</dbReference>
<dbReference type="GO" id="GO:0009389">
    <property type="term" value="F:dimethyl sulfoxide reductase activity"/>
    <property type="evidence" value="ECO:0007669"/>
    <property type="project" value="TreeGrafter"/>
</dbReference>
<keyword evidence="1" id="KW-0812">Transmembrane</keyword>
<dbReference type="GO" id="GO:0019645">
    <property type="term" value="P:anaerobic electron transport chain"/>
    <property type="evidence" value="ECO:0007669"/>
    <property type="project" value="InterPro"/>
</dbReference>
<evidence type="ECO:0000313" key="3">
    <source>
        <dbReference type="Proteomes" id="UP000009336"/>
    </source>
</evidence>
<dbReference type="PATRIC" id="fig|1141662.3.peg.1206"/>
<protein>
    <submittedName>
        <fullName evidence="2">Anaerobic dimethyl sulfoxide reductase subunit C</fullName>
    </submittedName>
</protein>
<feature type="transmembrane region" description="Helical" evidence="1">
    <location>
        <begin position="231"/>
        <end position="251"/>
    </location>
</feature>